<dbReference type="EMBL" id="JBIMZQ010000017">
    <property type="protein sequence ID" value="KAL3666271.1"/>
    <property type="molecule type" value="Genomic_DNA"/>
</dbReference>
<evidence type="ECO:0000313" key="2">
    <source>
        <dbReference type="EMBL" id="KAL3666271.1"/>
    </source>
</evidence>
<feature type="region of interest" description="Disordered" evidence="1">
    <location>
        <begin position="1"/>
        <end position="59"/>
    </location>
</feature>
<evidence type="ECO:0000256" key="1">
    <source>
        <dbReference type="SAM" id="MobiDB-lite"/>
    </source>
</evidence>
<name>A0ABD3FIZ1_9STRA</name>
<comment type="caution">
    <text evidence="2">The sequence shown here is derived from an EMBL/GenBank/DDBJ whole genome shotgun (WGS) entry which is preliminary data.</text>
</comment>
<organism evidence="2 3">
    <name type="scientific">Phytophthora oleae</name>
    <dbReference type="NCBI Taxonomy" id="2107226"/>
    <lineage>
        <taxon>Eukaryota</taxon>
        <taxon>Sar</taxon>
        <taxon>Stramenopiles</taxon>
        <taxon>Oomycota</taxon>
        <taxon>Peronosporomycetes</taxon>
        <taxon>Peronosporales</taxon>
        <taxon>Peronosporaceae</taxon>
        <taxon>Phytophthora</taxon>
    </lineage>
</organism>
<feature type="compositionally biased region" description="Basic and acidic residues" evidence="1">
    <location>
        <begin position="30"/>
        <end position="44"/>
    </location>
</feature>
<dbReference type="AlphaFoldDB" id="A0ABD3FIZ1"/>
<sequence length="59" mass="6391">MDDDDDADSGESEDDAGGETGAHSVADELTETRERGEDKADETVSPKTCRAMRVFKNLN</sequence>
<feature type="compositionally biased region" description="Acidic residues" evidence="1">
    <location>
        <begin position="1"/>
        <end position="17"/>
    </location>
</feature>
<evidence type="ECO:0000313" key="3">
    <source>
        <dbReference type="Proteomes" id="UP001632037"/>
    </source>
</evidence>
<accession>A0ABD3FIZ1</accession>
<protein>
    <submittedName>
        <fullName evidence="2">Uncharacterized protein</fullName>
    </submittedName>
</protein>
<keyword evidence="3" id="KW-1185">Reference proteome</keyword>
<reference evidence="2 3" key="1">
    <citation type="submission" date="2024-09" db="EMBL/GenBank/DDBJ databases">
        <title>Genome sequencing and assembly of Phytophthora oleae, isolate VK10A, causative agent of rot of olive drupes.</title>
        <authorList>
            <person name="Conti Taguali S."/>
            <person name="Riolo M."/>
            <person name="La Spada F."/>
            <person name="Cacciola S.O."/>
            <person name="Dionisio G."/>
        </authorList>
    </citation>
    <scope>NUCLEOTIDE SEQUENCE [LARGE SCALE GENOMIC DNA]</scope>
    <source>
        <strain evidence="2 3">VK10A</strain>
    </source>
</reference>
<dbReference type="Proteomes" id="UP001632037">
    <property type="component" value="Unassembled WGS sequence"/>
</dbReference>
<gene>
    <name evidence="2" type="ORF">V7S43_008522</name>
</gene>
<proteinExistence type="predicted"/>